<dbReference type="Gene3D" id="2.60.40.2610">
    <property type="entry name" value="Outer membrane usher protein FimD, plug domain"/>
    <property type="match status" value="1"/>
</dbReference>
<proteinExistence type="predicted"/>
<dbReference type="EMBL" id="APRJ01000019">
    <property type="protein sequence ID" value="ENW85095.1"/>
    <property type="molecule type" value="Genomic_DNA"/>
</dbReference>
<evidence type="ECO:0008006" key="4">
    <source>
        <dbReference type="Google" id="ProtNLM"/>
    </source>
</evidence>
<dbReference type="PANTHER" id="PTHR30451">
    <property type="entry name" value="OUTER MEMBRANE USHER PROTEIN"/>
    <property type="match status" value="1"/>
</dbReference>
<evidence type="ECO:0000313" key="2">
    <source>
        <dbReference type="EMBL" id="ENW85095.1"/>
    </source>
</evidence>
<keyword evidence="1" id="KW-0732">Signal</keyword>
<evidence type="ECO:0000256" key="1">
    <source>
        <dbReference type="SAM" id="SignalP"/>
    </source>
</evidence>
<accession>N9LWF7</accession>
<feature type="chain" id="PRO_5004145912" description="PapC-like C-terminal domain-containing protein" evidence="1">
    <location>
        <begin position="21"/>
        <end position="805"/>
    </location>
</feature>
<dbReference type="GO" id="GO:0015473">
    <property type="term" value="F:fimbrial usher porin activity"/>
    <property type="evidence" value="ECO:0007669"/>
    <property type="project" value="InterPro"/>
</dbReference>
<dbReference type="Proteomes" id="UP000023774">
    <property type="component" value="Unassembled WGS sequence"/>
</dbReference>
<dbReference type="PANTHER" id="PTHR30451:SF5">
    <property type="entry name" value="SLR0019 PROTEIN"/>
    <property type="match status" value="1"/>
</dbReference>
<dbReference type="AlphaFoldDB" id="N9LWF7"/>
<reference evidence="2 3" key="1">
    <citation type="submission" date="2013-02" db="EMBL/GenBank/DDBJ databases">
        <title>The Genome Sequence of Acinetobacter sp. NIPH 713.</title>
        <authorList>
            <consortium name="The Broad Institute Genome Sequencing Platform"/>
            <consortium name="The Broad Institute Genome Sequencing Center for Infectious Disease"/>
            <person name="Cerqueira G."/>
            <person name="Feldgarden M."/>
            <person name="Courvalin P."/>
            <person name="Perichon B."/>
            <person name="Grillot-Courvalin C."/>
            <person name="Clermont D."/>
            <person name="Rocha E."/>
            <person name="Yoon E.-J."/>
            <person name="Nemec A."/>
            <person name="Walker B."/>
            <person name="Young S.K."/>
            <person name="Zeng Q."/>
            <person name="Gargeya S."/>
            <person name="Fitzgerald M."/>
            <person name="Haas B."/>
            <person name="Abouelleil A."/>
            <person name="Alvarado L."/>
            <person name="Arachchi H.M."/>
            <person name="Berlin A.M."/>
            <person name="Chapman S.B."/>
            <person name="Dewar J."/>
            <person name="Goldberg J."/>
            <person name="Griggs A."/>
            <person name="Gujja S."/>
            <person name="Hansen M."/>
            <person name="Howarth C."/>
            <person name="Imamovic A."/>
            <person name="Larimer J."/>
            <person name="McCowan C."/>
            <person name="Murphy C."/>
            <person name="Neiman D."/>
            <person name="Pearson M."/>
            <person name="Priest M."/>
            <person name="Roberts A."/>
            <person name="Saif S."/>
            <person name="Shea T."/>
            <person name="Sisk P."/>
            <person name="Sykes S."/>
            <person name="Wortman J."/>
            <person name="Nusbaum C."/>
            <person name="Birren B."/>
        </authorList>
    </citation>
    <scope>NUCLEOTIDE SEQUENCE [LARGE SCALE GENOMIC DNA]</scope>
    <source>
        <strain evidence="2 3">NIPH 713</strain>
    </source>
</reference>
<sequence length="805" mass="89833">MFRIFCCSTLIILPCSIVLSQTPYESIPDNTQSPNAAVQNSYKQLFLMVYINDSELSDLLPFQQDAAGNLSAYAKDLRQNRIKIATNISDYQLIPLNSFDSLKYRYDEASQSIYINLPSSALKSYSIDLKGQDITNDDLLKLNPLNAAILNYSVYNTRTNDYNYLSGNIETLFNSRYGNFTSRFLFNDTQDSEAFQVNSFVRLDTFWQYIDPVKIRSYIIGDYITNTSDWGNSIRLTGFQWSSAYDQRSDIITAVLPHFSGSAVLPSTLDLFVNQQKIYSGEIPSGPFDLKALPFINGNEVTLITKNATGQQIESTQAYYYSPKILAQGTRQFSVDIGLPRYEFGLKSNNYDKNVVMGSGSLRYGYNNALTLSGNVESSTDGLINIGGGGSAKTLNKAVITMNMAGSQYKHQKGFLAGVGVESRLSSNLSFNADYQYTSEDYFNQAKVTEQRYRKDYLVEKEDNNINLTAYAQDIFRAGLSWNFHPGYSLSTSYNKIDTSGDHFEMINLNLSTNLGKNVGLYASSYQDLNDSDNTGLYIGLNFIPSKKISATTSISNDRGLTGYRQEFNSINASNMGDFGWGAAFEQHEQKDNYATAYVNYRTHPAFLSARYSRFGDQFQSVFSATGALVTTSGRIFAANEVGDAYAIVENAGPGSKILNGGVNLGATDSKGRFFISNLSPYKKHSIYLDPTNLALEWQNENTEKQIITGYRQGTRIDFASQKSFSATAILHDKNHQPIAAGYTAELNQSNQAVSIGYEGQIFLDHLQPQNILKVDLLDHGYCVVKFDYKQEYSSTKKIGPFVCQ</sequence>
<name>N9LWF7_9GAMM</name>
<dbReference type="InterPro" id="IPR011250">
    <property type="entry name" value="OMP/PagP_B-barrel"/>
</dbReference>
<evidence type="ECO:0000313" key="3">
    <source>
        <dbReference type="Proteomes" id="UP000023774"/>
    </source>
</evidence>
<gene>
    <name evidence="2" type="ORF">F906_02883</name>
</gene>
<comment type="caution">
    <text evidence="2">The sequence shown here is derived from an EMBL/GenBank/DDBJ whole genome shotgun (WGS) entry which is preliminary data.</text>
</comment>
<dbReference type="OrthoDB" id="8587at2"/>
<protein>
    <recommendedName>
        <fullName evidence="4">PapC-like C-terminal domain-containing protein</fullName>
    </recommendedName>
</protein>
<dbReference type="SUPFAM" id="SSF56925">
    <property type="entry name" value="OMPA-like"/>
    <property type="match status" value="1"/>
</dbReference>
<dbReference type="Pfam" id="PF00577">
    <property type="entry name" value="Usher"/>
    <property type="match status" value="1"/>
</dbReference>
<dbReference type="RefSeq" id="WP_005167189.1">
    <property type="nucleotide sequence ID" value="NZ_KB850028.1"/>
</dbReference>
<dbReference type="GO" id="GO:0009297">
    <property type="term" value="P:pilus assembly"/>
    <property type="evidence" value="ECO:0007669"/>
    <property type="project" value="InterPro"/>
</dbReference>
<keyword evidence="3" id="KW-1185">Reference proteome</keyword>
<dbReference type="GO" id="GO:0009279">
    <property type="term" value="C:cell outer membrane"/>
    <property type="evidence" value="ECO:0007669"/>
    <property type="project" value="TreeGrafter"/>
</dbReference>
<feature type="signal peptide" evidence="1">
    <location>
        <begin position="1"/>
        <end position="20"/>
    </location>
</feature>
<dbReference type="Gene3D" id="2.60.40.3110">
    <property type="match status" value="1"/>
</dbReference>
<dbReference type="InterPro" id="IPR000015">
    <property type="entry name" value="Fimb_usher"/>
</dbReference>
<dbReference type="HOGENOM" id="CLU_009120_6_1_6"/>
<dbReference type="InterPro" id="IPR042186">
    <property type="entry name" value="FimD_plug_dom"/>
</dbReference>
<organism evidence="2 3">
    <name type="scientific">Acinetobacter pseudolwoffii</name>
    <dbReference type="NCBI Taxonomy" id="2053287"/>
    <lineage>
        <taxon>Bacteria</taxon>
        <taxon>Pseudomonadati</taxon>
        <taxon>Pseudomonadota</taxon>
        <taxon>Gammaproteobacteria</taxon>
        <taxon>Moraxellales</taxon>
        <taxon>Moraxellaceae</taxon>
        <taxon>Acinetobacter</taxon>
    </lineage>
</organism>
<dbReference type="PATRIC" id="fig|1217709.3.peg.2795"/>